<dbReference type="EMBL" id="JACHXA010000001">
    <property type="protein sequence ID" value="MBB3063949.1"/>
    <property type="molecule type" value="Genomic_DNA"/>
</dbReference>
<organism evidence="6 7">
    <name type="scientific">Limibacillus halophilus</name>
    <dbReference type="NCBI Taxonomy" id="1579333"/>
    <lineage>
        <taxon>Bacteria</taxon>
        <taxon>Pseudomonadati</taxon>
        <taxon>Pseudomonadota</taxon>
        <taxon>Alphaproteobacteria</taxon>
        <taxon>Rhodospirillales</taxon>
        <taxon>Rhodovibrionaceae</taxon>
        <taxon>Limibacillus</taxon>
    </lineage>
</organism>
<dbReference type="PANTHER" id="PTHR30346:SF28">
    <property type="entry name" value="HTH-TYPE TRANSCRIPTIONAL REGULATOR CYNR"/>
    <property type="match status" value="1"/>
</dbReference>
<dbReference type="PRINTS" id="PR00039">
    <property type="entry name" value="HTHLYSR"/>
</dbReference>
<evidence type="ECO:0000256" key="3">
    <source>
        <dbReference type="ARBA" id="ARBA00023125"/>
    </source>
</evidence>
<dbReference type="Gene3D" id="1.10.10.10">
    <property type="entry name" value="Winged helix-like DNA-binding domain superfamily/Winged helix DNA-binding domain"/>
    <property type="match status" value="1"/>
</dbReference>
<dbReference type="GO" id="GO:0003700">
    <property type="term" value="F:DNA-binding transcription factor activity"/>
    <property type="evidence" value="ECO:0007669"/>
    <property type="project" value="InterPro"/>
</dbReference>
<dbReference type="FunFam" id="1.10.10.10:FF:000001">
    <property type="entry name" value="LysR family transcriptional regulator"/>
    <property type="match status" value="1"/>
</dbReference>
<dbReference type="GO" id="GO:0032993">
    <property type="term" value="C:protein-DNA complex"/>
    <property type="evidence" value="ECO:0007669"/>
    <property type="project" value="TreeGrafter"/>
</dbReference>
<protein>
    <submittedName>
        <fullName evidence="6">DNA-binding transcriptional LysR family regulator</fullName>
    </submittedName>
</protein>
<dbReference type="PANTHER" id="PTHR30346">
    <property type="entry name" value="TRANSCRIPTIONAL DUAL REGULATOR HCAR-RELATED"/>
    <property type="match status" value="1"/>
</dbReference>
<dbReference type="Pfam" id="PF03466">
    <property type="entry name" value="LysR_substrate"/>
    <property type="match status" value="1"/>
</dbReference>
<evidence type="ECO:0000256" key="2">
    <source>
        <dbReference type="ARBA" id="ARBA00023015"/>
    </source>
</evidence>
<comment type="caution">
    <text evidence="6">The sequence shown here is derived from an EMBL/GenBank/DDBJ whole genome shotgun (WGS) entry which is preliminary data.</text>
</comment>
<feature type="domain" description="HTH lysR-type" evidence="5">
    <location>
        <begin position="1"/>
        <end position="55"/>
    </location>
</feature>
<dbReference type="SUPFAM" id="SSF53850">
    <property type="entry name" value="Periplasmic binding protein-like II"/>
    <property type="match status" value="1"/>
</dbReference>
<dbReference type="Gene3D" id="3.40.190.10">
    <property type="entry name" value="Periplasmic binding protein-like II"/>
    <property type="match status" value="2"/>
</dbReference>
<evidence type="ECO:0000259" key="5">
    <source>
        <dbReference type="PROSITE" id="PS50931"/>
    </source>
</evidence>
<dbReference type="GO" id="GO:0003677">
    <property type="term" value="F:DNA binding"/>
    <property type="evidence" value="ECO:0007669"/>
    <property type="project" value="UniProtKB-KW"/>
</dbReference>
<reference evidence="6 7" key="1">
    <citation type="submission" date="2020-08" db="EMBL/GenBank/DDBJ databases">
        <title>Genomic Encyclopedia of Type Strains, Phase III (KMG-III): the genomes of soil and plant-associated and newly described type strains.</title>
        <authorList>
            <person name="Whitman W."/>
        </authorList>
    </citation>
    <scope>NUCLEOTIDE SEQUENCE [LARGE SCALE GENOMIC DNA]</scope>
    <source>
        <strain evidence="6 7">CECT 8803</strain>
    </source>
</reference>
<dbReference type="InterPro" id="IPR000847">
    <property type="entry name" value="LysR_HTH_N"/>
</dbReference>
<dbReference type="InterPro" id="IPR005119">
    <property type="entry name" value="LysR_subst-bd"/>
</dbReference>
<gene>
    <name evidence="6" type="ORF">FHR98_000214</name>
</gene>
<keyword evidence="4" id="KW-0804">Transcription</keyword>
<sequence length="302" mass="33437">MEMHHIRYFLAVCETLNFTRAAEKCNVTQPALSRAIQQLEDEIGGLLLRRERGLTHITDLGALLRPRLAQILESAEGAKHDAKRFLTLEQASVTLGIMCTVGPTRFTGLLADFQARHPGIELKLIEGMPGALCEQLGAGELDVAIMSDPDGFPERFNSHTLYRERFVLAFPFGHRFAAMSEIPVAAIHGENYLRRLNCEYRDNLLSLCQVQHVGLHLAYASEREDWIQNMVAGGLGICFIPEYSAVLPGIKTRPVVEPDVWREISLVTVSGRRFSPAVAAFVQAVKSYKWAPPASGARLSAA</sequence>
<dbReference type="PROSITE" id="PS50931">
    <property type="entry name" value="HTH_LYSR"/>
    <property type="match status" value="1"/>
</dbReference>
<dbReference type="RefSeq" id="WP_183414756.1">
    <property type="nucleotide sequence ID" value="NZ_JACHXA010000001.1"/>
</dbReference>
<dbReference type="SUPFAM" id="SSF46785">
    <property type="entry name" value="Winged helix' DNA-binding domain"/>
    <property type="match status" value="1"/>
</dbReference>
<evidence type="ECO:0000313" key="7">
    <source>
        <dbReference type="Proteomes" id="UP000581135"/>
    </source>
</evidence>
<dbReference type="Proteomes" id="UP000581135">
    <property type="component" value="Unassembled WGS sequence"/>
</dbReference>
<proteinExistence type="inferred from homology"/>
<dbReference type="AlphaFoldDB" id="A0A839SPT8"/>
<dbReference type="CDD" id="cd05466">
    <property type="entry name" value="PBP2_LTTR_substrate"/>
    <property type="match status" value="1"/>
</dbReference>
<dbReference type="InterPro" id="IPR036390">
    <property type="entry name" value="WH_DNA-bd_sf"/>
</dbReference>
<evidence type="ECO:0000256" key="1">
    <source>
        <dbReference type="ARBA" id="ARBA00009437"/>
    </source>
</evidence>
<dbReference type="Pfam" id="PF00126">
    <property type="entry name" value="HTH_1"/>
    <property type="match status" value="1"/>
</dbReference>
<accession>A0A839SPT8</accession>
<evidence type="ECO:0000256" key="4">
    <source>
        <dbReference type="ARBA" id="ARBA00023163"/>
    </source>
</evidence>
<name>A0A839SPT8_9PROT</name>
<evidence type="ECO:0000313" key="6">
    <source>
        <dbReference type="EMBL" id="MBB3063949.1"/>
    </source>
</evidence>
<keyword evidence="7" id="KW-1185">Reference proteome</keyword>
<keyword evidence="2" id="KW-0805">Transcription regulation</keyword>
<comment type="similarity">
    <text evidence="1">Belongs to the LysR transcriptional regulatory family.</text>
</comment>
<keyword evidence="3 6" id="KW-0238">DNA-binding</keyword>
<dbReference type="InterPro" id="IPR036388">
    <property type="entry name" value="WH-like_DNA-bd_sf"/>
</dbReference>